<evidence type="ECO:0000259" key="2">
    <source>
        <dbReference type="Pfam" id="PF17833"/>
    </source>
</evidence>
<dbReference type="GO" id="GO:0003723">
    <property type="term" value="F:RNA binding"/>
    <property type="evidence" value="ECO:0007669"/>
    <property type="project" value="InterPro"/>
</dbReference>
<reference evidence="3" key="1">
    <citation type="submission" date="2021-03" db="EMBL/GenBank/DDBJ databases">
        <title>Genomic Encyclopedia of Type Strains, Phase IV (KMG-V): Genome sequencing to study the core and pangenomes of soil and plant-associated prokaryotes.</title>
        <authorList>
            <person name="Whitman W."/>
        </authorList>
    </citation>
    <scope>NUCLEOTIDE SEQUENCE</scope>
    <source>
        <strain evidence="3">C4</strain>
    </source>
</reference>
<dbReference type="RefSeq" id="WP_209591387.1">
    <property type="nucleotide sequence ID" value="NZ_JAGGMV010000003.1"/>
</dbReference>
<dbReference type="AlphaFoldDB" id="A0A8J7S5Q3"/>
<dbReference type="Gene3D" id="2.30.130.10">
    <property type="entry name" value="PUA domain"/>
    <property type="match status" value="1"/>
</dbReference>
<name>A0A8J7S5Q3_METVO</name>
<accession>A0A8J7S5Q3</accession>
<proteinExistence type="predicted"/>
<dbReference type="EMBL" id="JAGGMV010000003">
    <property type="protein sequence ID" value="MBP2201873.1"/>
    <property type="molecule type" value="Genomic_DNA"/>
</dbReference>
<dbReference type="Proteomes" id="UP000740329">
    <property type="component" value="Unassembled WGS sequence"/>
</dbReference>
<feature type="domain" description="60S ribosome subunit biogenesis protein NIP7 pre-PUA" evidence="2">
    <location>
        <begin position="3"/>
        <end position="87"/>
    </location>
</feature>
<gene>
    <name evidence="3" type="ORF">J3E07_001298</name>
</gene>
<evidence type="ECO:0000313" key="3">
    <source>
        <dbReference type="EMBL" id="MBP2201873.1"/>
    </source>
</evidence>
<evidence type="ECO:0000259" key="1">
    <source>
        <dbReference type="Pfam" id="PF03657"/>
    </source>
</evidence>
<protein>
    <submittedName>
        <fullName evidence="3">60S ribosome subunit biogenesis protein NIP7</fullName>
    </submittedName>
</protein>
<feature type="domain" description="UPF0113" evidence="1">
    <location>
        <begin position="101"/>
        <end position="164"/>
    </location>
</feature>
<organism evidence="3 4">
    <name type="scientific">Methanococcus voltae</name>
    <dbReference type="NCBI Taxonomy" id="2188"/>
    <lineage>
        <taxon>Archaea</taxon>
        <taxon>Methanobacteriati</taxon>
        <taxon>Methanobacteriota</taxon>
        <taxon>Methanomada group</taxon>
        <taxon>Methanococci</taxon>
        <taxon>Methanococcales</taxon>
        <taxon>Methanococcaceae</taxon>
        <taxon>Methanococcus</taxon>
    </lineage>
</organism>
<comment type="caution">
    <text evidence="3">The sequence shown here is derived from an EMBL/GenBank/DDBJ whole genome shotgun (WGS) entry which is preliminary data.</text>
</comment>
<sequence length="166" mass="18968">MKCRKISNEEIRTVKNLLSRYIGKSVETLPFDNVLVVGTDLKRLQYVSDDILKNMFENELSYKITSMGINLGVLIIKNDKEKFSPSVECLNLISKYVTKNYVVLNGKGEEMFLYAKDAFESSFEEINGEGKLIVFNKNRELIGMGNYNGELLVNLMDKGWYLRNGG</sequence>
<dbReference type="InterPro" id="IPR040598">
    <property type="entry name" value="NIP7_N"/>
</dbReference>
<evidence type="ECO:0000313" key="4">
    <source>
        <dbReference type="Proteomes" id="UP000740329"/>
    </source>
</evidence>
<dbReference type="Pfam" id="PF03657">
    <property type="entry name" value="UPF0113"/>
    <property type="match status" value="1"/>
</dbReference>
<dbReference type="InterPro" id="IPR036974">
    <property type="entry name" value="PUA_sf"/>
</dbReference>
<dbReference type="Pfam" id="PF17833">
    <property type="entry name" value="pre-PUA_NIP7"/>
    <property type="match status" value="1"/>
</dbReference>
<dbReference type="InterPro" id="IPR005155">
    <property type="entry name" value="UPF0113_PUA"/>
</dbReference>